<accession>A0A4Y2H8W2</accession>
<dbReference type="AlphaFoldDB" id="A0A4Y2H8W2"/>
<gene>
    <name evidence="1" type="ORF">AVEN_207622_1</name>
</gene>
<organism evidence="1 2">
    <name type="scientific">Araneus ventricosus</name>
    <name type="common">Orbweaver spider</name>
    <name type="synonym">Epeira ventricosa</name>
    <dbReference type="NCBI Taxonomy" id="182803"/>
    <lineage>
        <taxon>Eukaryota</taxon>
        <taxon>Metazoa</taxon>
        <taxon>Ecdysozoa</taxon>
        <taxon>Arthropoda</taxon>
        <taxon>Chelicerata</taxon>
        <taxon>Arachnida</taxon>
        <taxon>Araneae</taxon>
        <taxon>Araneomorphae</taxon>
        <taxon>Entelegynae</taxon>
        <taxon>Araneoidea</taxon>
        <taxon>Araneidae</taxon>
        <taxon>Araneus</taxon>
    </lineage>
</organism>
<name>A0A4Y2H8W2_ARAVE</name>
<reference evidence="1 2" key="1">
    <citation type="journal article" date="2019" name="Sci. Rep.">
        <title>Orb-weaving spider Araneus ventricosus genome elucidates the spidroin gene catalogue.</title>
        <authorList>
            <person name="Kono N."/>
            <person name="Nakamura H."/>
            <person name="Ohtoshi R."/>
            <person name="Moran D.A.P."/>
            <person name="Shinohara A."/>
            <person name="Yoshida Y."/>
            <person name="Fujiwara M."/>
            <person name="Mori M."/>
            <person name="Tomita M."/>
            <person name="Arakawa K."/>
        </authorList>
    </citation>
    <scope>NUCLEOTIDE SEQUENCE [LARGE SCALE GENOMIC DNA]</scope>
</reference>
<dbReference type="Proteomes" id="UP000499080">
    <property type="component" value="Unassembled WGS sequence"/>
</dbReference>
<keyword evidence="2" id="KW-1185">Reference proteome</keyword>
<dbReference type="EMBL" id="BGPR01001802">
    <property type="protein sequence ID" value="GBM62133.1"/>
    <property type="molecule type" value="Genomic_DNA"/>
</dbReference>
<comment type="caution">
    <text evidence="1">The sequence shown here is derived from an EMBL/GenBank/DDBJ whole genome shotgun (WGS) entry which is preliminary data.</text>
</comment>
<evidence type="ECO:0000313" key="1">
    <source>
        <dbReference type="EMBL" id="GBM62133.1"/>
    </source>
</evidence>
<sequence length="108" mass="12365">MILMYKKEEKGNTRMSNLVILMVRFSFVALTYRFEATRGLFWTDLVILNRGQMTRTTPDLELPSPNFHATAAGGRLAFYVWFKVQQIRIHGGSSVESGFDPGVIFMLK</sequence>
<proteinExistence type="predicted"/>
<evidence type="ECO:0000313" key="2">
    <source>
        <dbReference type="Proteomes" id="UP000499080"/>
    </source>
</evidence>
<protein>
    <submittedName>
        <fullName evidence="1">Uncharacterized protein</fullName>
    </submittedName>
</protein>